<dbReference type="Proteomes" id="UP001139887">
    <property type="component" value="Unassembled WGS sequence"/>
</dbReference>
<evidence type="ECO:0008006" key="4">
    <source>
        <dbReference type="Google" id="ProtNLM"/>
    </source>
</evidence>
<organism evidence="2 3">
    <name type="scientific">Coemansia brasiliensis</name>
    <dbReference type="NCBI Taxonomy" id="2650707"/>
    <lineage>
        <taxon>Eukaryota</taxon>
        <taxon>Fungi</taxon>
        <taxon>Fungi incertae sedis</taxon>
        <taxon>Zoopagomycota</taxon>
        <taxon>Kickxellomycotina</taxon>
        <taxon>Kickxellomycetes</taxon>
        <taxon>Kickxellales</taxon>
        <taxon>Kickxellaceae</taxon>
        <taxon>Coemansia</taxon>
    </lineage>
</organism>
<proteinExistence type="predicted"/>
<feature type="compositionally biased region" description="Polar residues" evidence="1">
    <location>
        <begin position="93"/>
        <end position="103"/>
    </location>
</feature>
<reference evidence="2" key="1">
    <citation type="submission" date="2022-07" db="EMBL/GenBank/DDBJ databases">
        <title>Phylogenomic reconstructions and comparative analyses of Kickxellomycotina fungi.</title>
        <authorList>
            <person name="Reynolds N.K."/>
            <person name="Stajich J.E."/>
            <person name="Barry K."/>
            <person name="Grigoriev I.V."/>
            <person name="Crous P."/>
            <person name="Smith M.E."/>
        </authorList>
    </citation>
    <scope>NUCLEOTIDE SEQUENCE</scope>
    <source>
        <strain evidence="2">NRRL 1566</strain>
    </source>
</reference>
<gene>
    <name evidence="2" type="ORF">IWW36_005025</name>
</gene>
<evidence type="ECO:0000313" key="2">
    <source>
        <dbReference type="EMBL" id="KAJ2844843.1"/>
    </source>
</evidence>
<comment type="caution">
    <text evidence="2">The sequence shown here is derived from an EMBL/GenBank/DDBJ whole genome shotgun (WGS) entry which is preliminary data.</text>
</comment>
<evidence type="ECO:0000313" key="3">
    <source>
        <dbReference type="Proteomes" id="UP001139887"/>
    </source>
</evidence>
<accession>A0A9W8I2E6</accession>
<evidence type="ECO:0000256" key="1">
    <source>
        <dbReference type="SAM" id="MobiDB-lite"/>
    </source>
</evidence>
<dbReference type="EMBL" id="JANBUW010000966">
    <property type="protein sequence ID" value="KAJ2844843.1"/>
    <property type="molecule type" value="Genomic_DNA"/>
</dbReference>
<feature type="region of interest" description="Disordered" evidence="1">
    <location>
        <begin position="93"/>
        <end position="117"/>
    </location>
</feature>
<dbReference type="OrthoDB" id="5572064at2759"/>
<protein>
    <recommendedName>
        <fullName evidence="4">BRCT domain-containing protein</fullName>
    </recommendedName>
</protein>
<dbReference type="AlphaFoldDB" id="A0A9W8I2E6"/>
<keyword evidence="3" id="KW-1185">Reference proteome</keyword>
<name>A0A9W8I2E6_9FUNG</name>
<sequence length="226" mass="24995">MKIFDGLRAWFSPSVPLAHINTWIADGGIQIRDLQRSSVVQYFFSNVLDKQTVELVQSSHVVYKSAWITDSSLSRTRQPLGAYALDTSPASNAMASRLDSPQLSKRPRSVVSERRTSITPAKKLTSGIPRPGGNNRATIAGYTVNEYIGGESGVHWDETQSIKSRCSSRHSNNSSIVSYSRRQQHVVSRFVICADKSTRASILADVQDFTPNTNGFVAYKIPKMTV</sequence>